<evidence type="ECO:0000313" key="2">
    <source>
        <dbReference type="Proteomes" id="UP000001997"/>
    </source>
</evidence>
<keyword evidence="2" id="KW-1185">Reference proteome</keyword>
<dbReference type="RefSeq" id="XP_001487824.2">
    <property type="nucleotide sequence ID" value="XM_001487774.1"/>
</dbReference>
<accession>A5DD46</accession>
<dbReference type="eggNOG" id="ENOG502S1EZ">
    <property type="taxonomic scope" value="Eukaryota"/>
</dbReference>
<dbReference type="PANTHER" id="PTHR33835:SF1">
    <property type="entry name" value="METALLO-BETA-LACTAMASE DOMAIN-CONTAINING PROTEIN"/>
    <property type="match status" value="1"/>
</dbReference>
<organism evidence="1 2">
    <name type="scientific">Meyerozyma guilliermondii (strain ATCC 6260 / CBS 566 / DSM 6381 / JCM 1539 / NBRC 10279 / NRRL Y-324)</name>
    <name type="common">Yeast</name>
    <name type="synonym">Candida guilliermondii</name>
    <dbReference type="NCBI Taxonomy" id="294746"/>
    <lineage>
        <taxon>Eukaryota</taxon>
        <taxon>Fungi</taxon>
        <taxon>Dikarya</taxon>
        <taxon>Ascomycota</taxon>
        <taxon>Saccharomycotina</taxon>
        <taxon>Pichiomycetes</taxon>
        <taxon>Debaryomycetaceae</taxon>
        <taxon>Meyerozyma</taxon>
    </lineage>
</organism>
<dbReference type="InterPro" id="IPR025638">
    <property type="entry name" value="DUF4336"/>
</dbReference>
<gene>
    <name evidence="1" type="ORF">PGUG_01201</name>
</gene>
<dbReference type="Gene3D" id="3.60.15.10">
    <property type="entry name" value="Ribonuclease Z/Hydroxyacylglutathione hydrolase-like"/>
    <property type="match status" value="1"/>
</dbReference>
<dbReference type="AlphaFoldDB" id="A5DD46"/>
<name>A5DD46_PICGU</name>
<sequence length="233" mass="26095">MEKLSFGLRFHGGPHVIEALQLLTGKTSTDANDYNVTHIVVANLQHDMGVRSVKPQFPHSKVIGAHTLQYDSLDYKVNSDLGNKPVKLQDIAAANGETVSGYENLEFVYLSKHKNRELVVYENKHKVLFESDLLITVGDRGPTNTLEQYSEATGFTDGYNPHTGRALIGNFFYPQGWVSQWIQRRINGFKFPEGIEGCKAILSWDIETIVPSHGNLVEKNCSGILKQVFGFEK</sequence>
<dbReference type="Proteomes" id="UP000001997">
    <property type="component" value="Unassembled WGS sequence"/>
</dbReference>
<evidence type="ECO:0000313" key="1">
    <source>
        <dbReference type="EMBL" id="EDK37103.2"/>
    </source>
</evidence>
<dbReference type="GeneID" id="5129519"/>
<dbReference type="OMA" id="FENQENP"/>
<dbReference type="KEGG" id="pgu:PGUG_01201"/>
<dbReference type="PANTHER" id="PTHR33835">
    <property type="entry name" value="YALI0C07656P"/>
    <property type="match status" value="1"/>
</dbReference>
<dbReference type="OrthoDB" id="421671at2759"/>
<reference evidence="1 2" key="1">
    <citation type="journal article" date="2009" name="Nature">
        <title>Evolution of pathogenicity and sexual reproduction in eight Candida genomes.</title>
        <authorList>
            <person name="Butler G."/>
            <person name="Rasmussen M.D."/>
            <person name="Lin M.F."/>
            <person name="Santos M.A."/>
            <person name="Sakthikumar S."/>
            <person name="Munro C.A."/>
            <person name="Rheinbay E."/>
            <person name="Grabherr M."/>
            <person name="Forche A."/>
            <person name="Reedy J.L."/>
            <person name="Agrafioti I."/>
            <person name="Arnaud M.B."/>
            <person name="Bates S."/>
            <person name="Brown A.J."/>
            <person name="Brunke S."/>
            <person name="Costanzo M.C."/>
            <person name="Fitzpatrick D.A."/>
            <person name="de Groot P.W."/>
            <person name="Harris D."/>
            <person name="Hoyer L.L."/>
            <person name="Hube B."/>
            <person name="Klis F.M."/>
            <person name="Kodira C."/>
            <person name="Lennard N."/>
            <person name="Logue M.E."/>
            <person name="Martin R."/>
            <person name="Neiman A.M."/>
            <person name="Nikolaou E."/>
            <person name="Quail M.A."/>
            <person name="Quinn J."/>
            <person name="Santos M.C."/>
            <person name="Schmitzberger F.F."/>
            <person name="Sherlock G."/>
            <person name="Shah P."/>
            <person name="Silverstein K.A."/>
            <person name="Skrzypek M.S."/>
            <person name="Soll D."/>
            <person name="Staggs R."/>
            <person name="Stansfield I."/>
            <person name="Stumpf M.P."/>
            <person name="Sudbery P.E."/>
            <person name="Srikantha T."/>
            <person name="Zeng Q."/>
            <person name="Berman J."/>
            <person name="Berriman M."/>
            <person name="Heitman J."/>
            <person name="Gow N.A."/>
            <person name="Lorenz M.C."/>
            <person name="Birren B.W."/>
            <person name="Kellis M."/>
            <person name="Cuomo C.A."/>
        </authorList>
    </citation>
    <scope>NUCLEOTIDE SEQUENCE [LARGE SCALE GENOMIC DNA]</scope>
    <source>
        <strain evidence="2">ATCC 6260 / CBS 566 / DSM 6381 / JCM 1539 / NBRC 10279 / NRRL Y-324</strain>
    </source>
</reference>
<protein>
    <submittedName>
        <fullName evidence="1">Uncharacterized protein</fullName>
    </submittedName>
</protein>
<dbReference type="SUPFAM" id="SSF56281">
    <property type="entry name" value="Metallo-hydrolase/oxidoreductase"/>
    <property type="match status" value="1"/>
</dbReference>
<dbReference type="VEuPathDB" id="FungiDB:PGUG_01201"/>
<dbReference type="InterPro" id="IPR036866">
    <property type="entry name" value="RibonucZ/Hydroxyglut_hydro"/>
</dbReference>
<proteinExistence type="predicted"/>
<dbReference type="InParanoid" id="A5DD46"/>
<dbReference type="HOGENOM" id="CLU_056292_0_1_1"/>
<dbReference type="EMBL" id="CH408155">
    <property type="protein sequence ID" value="EDK37103.2"/>
    <property type="molecule type" value="Genomic_DNA"/>
</dbReference>